<dbReference type="CDD" id="cd23439">
    <property type="entry name" value="beta-trefoil_Ricin_GALNT10-like"/>
    <property type="match status" value="1"/>
</dbReference>
<protein>
    <recommendedName>
        <fullName evidence="5 20">Polypeptide N-acetylgalactosaminyltransferase</fullName>
        <ecNumber evidence="20">2.4.1.-</ecNumber>
    </recommendedName>
    <alternativeName>
        <fullName evidence="20">Protein-UDP acetylgalactosaminyltransferase</fullName>
    </alternativeName>
</protein>
<evidence type="ECO:0000256" key="11">
    <source>
        <dbReference type="ARBA" id="ARBA00022968"/>
    </source>
</evidence>
<dbReference type="PANTHER" id="PTHR11675:SF134">
    <property type="entry name" value="N-ACETYLGALACTOSAMINYLTRANSFERASE 4-RELATED"/>
    <property type="match status" value="1"/>
</dbReference>
<name>A0A8J4XV71_CHIOP</name>
<comment type="catalytic activity">
    <reaction evidence="18">
        <text>L-threonyl-[protein] + UDP-N-acetyl-alpha-D-galactosamine = a 3-O-[N-acetyl-alpha-D-galactosaminyl]-L-threonyl-[protein] + UDP + H(+)</text>
        <dbReference type="Rhea" id="RHEA:52424"/>
        <dbReference type="Rhea" id="RHEA-COMP:11060"/>
        <dbReference type="Rhea" id="RHEA-COMP:11689"/>
        <dbReference type="ChEBI" id="CHEBI:15378"/>
        <dbReference type="ChEBI" id="CHEBI:30013"/>
        <dbReference type="ChEBI" id="CHEBI:58223"/>
        <dbReference type="ChEBI" id="CHEBI:67138"/>
        <dbReference type="ChEBI" id="CHEBI:87075"/>
        <dbReference type="EC" id="2.4.1.41"/>
    </reaction>
</comment>
<feature type="domain" description="Ricin B lectin" evidence="22">
    <location>
        <begin position="477"/>
        <end position="600"/>
    </location>
</feature>
<dbReference type="InterPro" id="IPR035992">
    <property type="entry name" value="Ricin_B-like_lectins"/>
</dbReference>
<comment type="cofactor">
    <cofactor evidence="1 20">
        <name>Mn(2+)</name>
        <dbReference type="ChEBI" id="CHEBI:29035"/>
    </cofactor>
</comment>
<comment type="subcellular location">
    <subcellularLocation>
        <location evidence="2 20">Golgi apparatus membrane</location>
        <topology evidence="2 20">Single-pass type II membrane protein</topology>
    </subcellularLocation>
</comment>
<dbReference type="PROSITE" id="PS50231">
    <property type="entry name" value="RICIN_B_LECTIN"/>
    <property type="match status" value="1"/>
</dbReference>
<evidence type="ECO:0000256" key="2">
    <source>
        <dbReference type="ARBA" id="ARBA00004323"/>
    </source>
</evidence>
<evidence type="ECO:0000256" key="16">
    <source>
        <dbReference type="ARBA" id="ARBA00023180"/>
    </source>
</evidence>
<comment type="pathway">
    <text evidence="3 20">Protein modification; protein glycosylation.</text>
</comment>
<keyword evidence="6 20" id="KW-0328">Glycosyltransferase</keyword>
<evidence type="ECO:0000256" key="7">
    <source>
        <dbReference type="ARBA" id="ARBA00022679"/>
    </source>
</evidence>
<dbReference type="GO" id="GO:0046872">
    <property type="term" value="F:metal ion binding"/>
    <property type="evidence" value="ECO:0007669"/>
    <property type="project" value="UniProtKB-KW"/>
</dbReference>
<dbReference type="GO" id="GO:0000139">
    <property type="term" value="C:Golgi membrane"/>
    <property type="evidence" value="ECO:0007669"/>
    <property type="project" value="UniProtKB-SubCell"/>
</dbReference>
<evidence type="ECO:0000256" key="12">
    <source>
        <dbReference type="ARBA" id="ARBA00022989"/>
    </source>
</evidence>
<dbReference type="Pfam" id="PF00535">
    <property type="entry name" value="Glycos_transf_2"/>
    <property type="match status" value="1"/>
</dbReference>
<dbReference type="InterPro" id="IPR045885">
    <property type="entry name" value="GalNAc-T"/>
</dbReference>
<evidence type="ECO:0000256" key="15">
    <source>
        <dbReference type="ARBA" id="ARBA00023157"/>
    </source>
</evidence>
<evidence type="ECO:0000256" key="1">
    <source>
        <dbReference type="ARBA" id="ARBA00001936"/>
    </source>
</evidence>
<keyword evidence="8 20" id="KW-0812">Transmembrane</keyword>
<evidence type="ECO:0000256" key="18">
    <source>
        <dbReference type="ARBA" id="ARBA00050905"/>
    </source>
</evidence>
<keyword evidence="10 20" id="KW-0430">Lectin</keyword>
<evidence type="ECO:0000256" key="3">
    <source>
        <dbReference type="ARBA" id="ARBA00004922"/>
    </source>
</evidence>
<keyword evidence="13 20" id="KW-0333">Golgi apparatus</keyword>
<evidence type="ECO:0000313" key="23">
    <source>
        <dbReference type="EMBL" id="KAG0715463.1"/>
    </source>
</evidence>
<dbReference type="Pfam" id="PF00652">
    <property type="entry name" value="Ricin_B_lectin"/>
    <property type="match status" value="1"/>
</dbReference>
<evidence type="ECO:0000256" key="13">
    <source>
        <dbReference type="ARBA" id="ARBA00023034"/>
    </source>
</evidence>
<keyword evidence="15 20" id="KW-1015">Disulfide bond</keyword>
<feature type="region of interest" description="Disordered" evidence="21">
    <location>
        <begin position="32"/>
        <end position="56"/>
    </location>
</feature>
<evidence type="ECO:0000256" key="10">
    <source>
        <dbReference type="ARBA" id="ARBA00022734"/>
    </source>
</evidence>
<evidence type="ECO:0000259" key="22">
    <source>
        <dbReference type="SMART" id="SM00458"/>
    </source>
</evidence>
<feature type="compositionally biased region" description="Basic and acidic residues" evidence="21">
    <location>
        <begin position="32"/>
        <end position="43"/>
    </location>
</feature>
<dbReference type="AlphaFoldDB" id="A0A8J4XV71"/>
<keyword evidence="17 20" id="KW-0464">Manganese</keyword>
<evidence type="ECO:0000313" key="24">
    <source>
        <dbReference type="Proteomes" id="UP000770661"/>
    </source>
</evidence>
<dbReference type="InterPro" id="IPR029044">
    <property type="entry name" value="Nucleotide-diphossugar_trans"/>
</dbReference>
<dbReference type="GO" id="GO:0006493">
    <property type="term" value="P:protein O-linked glycosylation"/>
    <property type="evidence" value="ECO:0007669"/>
    <property type="project" value="TreeGrafter"/>
</dbReference>
<proteinExistence type="inferred from homology"/>
<evidence type="ECO:0000256" key="14">
    <source>
        <dbReference type="ARBA" id="ARBA00023136"/>
    </source>
</evidence>
<dbReference type="GO" id="GO:0030246">
    <property type="term" value="F:carbohydrate binding"/>
    <property type="evidence" value="ECO:0007669"/>
    <property type="project" value="UniProtKB-KW"/>
</dbReference>
<reference evidence="23" key="1">
    <citation type="submission" date="2020-07" db="EMBL/GenBank/DDBJ databases">
        <title>The High-quality genome of the commercially important snow crab, Chionoecetes opilio.</title>
        <authorList>
            <person name="Jeong J.-H."/>
            <person name="Ryu S."/>
        </authorList>
    </citation>
    <scope>NUCLEOTIDE SEQUENCE</scope>
    <source>
        <strain evidence="23">MADBK_172401_WGS</strain>
        <tissue evidence="23">Digestive gland</tissue>
    </source>
</reference>
<dbReference type="Proteomes" id="UP000770661">
    <property type="component" value="Unassembled WGS sequence"/>
</dbReference>
<dbReference type="InterPro" id="IPR001173">
    <property type="entry name" value="Glyco_trans_2-like"/>
</dbReference>
<comment type="catalytic activity">
    <reaction evidence="19">
        <text>L-seryl-[protein] + UDP-N-acetyl-alpha-D-galactosamine = a 3-O-[N-acetyl-alpha-D-galactosaminyl]-L-seryl-[protein] + UDP + H(+)</text>
        <dbReference type="Rhea" id="RHEA:23956"/>
        <dbReference type="Rhea" id="RHEA-COMP:9863"/>
        <dbReference type="Rhea" id="RHEA-COMP:12788"/>
        <dbReference type="ChEBI" id="CHEBI:15378"/>
        <dbReference type="ChEBI" id="CHEBI:29999"/>
        <dbReference type="ChEBI" id="CHEBI:53604"/>
        <dbReference type="ChEBI" id="CHEBI:58223"/>
        <dbReference type="ChEBI" id="CHEBI:67138"/>
        <dbReference type="EC" id="2.4.1.41"/>
    </reaction>
</comment>
<comment type="similarity">
    <text evidence="4 20">Belongs to the glycosyltransferase 2 family. GalNAc-T subfamily.</text>
</comment>
<keyword evidence="16" id="KW-0325">Glycoprotein</keyword>
<dbReference type="SMART" id="SM00458">
    <property type="entry name" value="RICIN"/>
    <property type="match status" value="1"/>
</dbReference>
<dbReference type="EC" id="2.4.1.-" evidence="20"/>
<organism evidence="23 24">
    <name type="scientific">Chionoecetes opilio</name>
    <name type="common">Atlantic snow crab</name>
    <name type="synonym">Cancer opilio</name>
    <dbReference type="NCBI Taxonomy" id="41210"/>
    <lineage>
        <taxon>Eukaryota</taxon>
        <taxon>Metazoa</taxon>
        <taxon>Ecdysozoa</taxon>
        <taxon>Arthropoda</taxon>
        <taxon>Crustacea</taxon>
        <taxon>Multicrustacea</taxon>
        <taxon>Malacostraca</taxon>
        <taxon>Eumalacostraca</taxon>
        <taxon>Eucarida</taxon>
        <taxon>Decapoda</taxon>
        <taxon>Pleocyemata</taxon>
        <taxon>Brachyura</taxon>
        <taxon>Eubrachyura</taxon>
        <taxon>Majoidea</taxon>
        <taxon>Majidae</taxon>
        <taxon>Chionoecetes</taxon>
    </lineage>
</organism>
<dbReference type="GO" id="GO:0004653">
    <property type="term" value="F:polypeptide N-acetylgalactosaminyltransferase activity"/>
    <property type="evidence" value="ECO:0007669"/>
    <property type="project" value="UniProtKB-EC"/>
</dbReference>
<gene>
    <name evidence="23" type="primary">gly-10</name>
    <name evidence="23" type="ORF">GWK47_011878</name>
</gene>
<comment type="caution">
    <text evidence="23">The sequence shown here is derived from an EMBL/GenBank/DDBJ whole genome shotgun (WGS) entry which is preliminary data.</text>
</comment>
<dbReference type="Gene3D" id="3.90.550.10">
    <property type="entry name" value="Spore Coat Polysaccharide Biosynthesis Protein SpsA, Chain A"/>
    <property type="match status" value="1"/>
</dbReference>
<feature type="transmembrane region" description="Helical" evidence="20">
    <location>
        <begin position="7"/>
        <end position="28"/>
    </location>
</feature>
<sequence length="617" mass="70654">MRLRRNLLWWLKMGVGLLMFLAGTYIMVGRNPSDDHPTKRSKQEAPVLEELPPVPPLAGNWKGGEEQLLIQENLKTHVTPHGPDSYKDWNNYAFMASEAKQTGPGEQGQAYHLSSHLAAERDQLYKVNGFNARASDDVALNRSLHDLRHPKCRDKQYLSKLPRASVVVPFHNEHWSTLLRTAISAINRSPDSLLQEVILVDDASTKQFLKTQLDDYVRAHLPKVRVLHLAQRSGLIRARLAGARVARGEVLIFLDSHTECTTNWLPPLLDPIAKDYHTCVCPFIDVIDFETFAYRAQDEGARGAFDWELFYKRLPLLQEDKKNMPEPFRSPVMAGGLFAISTKFFWELGGYDPGLDIWGGEQYELSFKIWQCGGTMVDSPCSRIGHIYRKFAPFPNPGVGNFVGRNYRRVAEVWMDEYAEYLYKRRPSYRSIDPGDLTEQRAIRERLKCRPFSWFMKEVAFDLTRVYPPVEPPDFASGKIQSMASPGLCVDTRYKHHGERFGLEECGQGGEQSLHLSWHRDVRPGRRSICWDVSSGDPRAPVLLYNCHGMGGNQLWKYDPQRQWLVHGGNPRCLDSNPGNKEVFVSACDPTKDTQQWKFEKFDSKRLEEWGKNGPDF</sequence>
<dbReference type="Gene3D" id="2.80.10.50">
    <property type="match status" value="1"/>
</dbReference>
<dbReference type="SUPFAM" id="SSF50370">
    <property type="entry name" value="Ricin B-like lectins"/>
    <property type="match status" value="1"/>
</dbReference>
<dbReference type="InterPro" id="IPR000772">
    <property type="entry name" value="Ricin_B_lectin"/>
</dbReference>
<evidence type="ECO:0000256" key="6">
    <source>
        <dbReference type="ARBA" id="ARBA00022676"/>
    </source>
</evidence>
<keyword evidence="9" id="KW-0479">Metal-binding</keyword>
<dbReference type="OrthoDB" id="6159198at2759"/>
<evidence type="ECO:0000256" key="17">
    <source>
        <dbReference type="ARBA" id="ARBA00023211"/>
    </source>
</evidence>
<keyword evidence="14 20" id="KW-0472">Membrane</keyword>
<dbReference type="FunFam" id="3.90.550.10:FF:000029">
    <property type="entry name" value="Polypeptide N-acetylgalactosaminyltransferase"/>
    <property type="match status" value="1"/>
</dbReference>
<evidence type="ECO:0000256" key="5">
    <source>
        <dbReference type="ARBA" id="ARBA00012644"/>
    </source>
</evidence>
<keyword evidence="11" id="KW-0735">Signal-anchor</keyword>
<dbReference type="PANTHER" id="PTHR11675">
    <property type="entry name" value="N-ACETYLGALACTOSAMINYLTRANSFERASE"/>
    <property type="match status" value="1"/>
</dbReference>
<dbReference type="UniPathway" id="UPA00378"/>
<evidence type="ECO:0000256" key="9">
    <source>
        <dbReference type="ARBA" id="ARBA00022723"/>
    </source>
</evidence>
<keyword evidence="24" id="KW-1185">Reference proteome</keyword>
<keyword evidence="7 20" id="KW-0808">Transferase</keyword>
<evidence type="ECO:0000256" key="21">
    <source>
        <dbReference type="SAM" id="MobiDB-lite"/>
    </source>
</evidence>
<evidence type="ECO:0000256" key="8">
    <source>
        <dbReference type="ARBA" id="ARBA00022692"/>
    </source>
</evidence>
<keyword evidence="12 20" id="KW-1133">Transmembrane helix</keyword>
<dbReference type="SUPFAM" id="SSF53448">
    <property type="entry name" value="Nucleotide-diphospho-sugar transferases"/>
    <property type="match status" value="1"/>
</dbReference>
<evidence type="ECO:0000256" key="20">
    <source>
        <dbReference type="RuleBase" id="RU361242"/>
    </source>
</evidence>
<dbReference type="EMBL" id="JACEEZ010019680">
    <property type="protein sequence ID" value="KAG0715463.1"/>
    <property type="molecule type" value="Genomic_DNA"/>
</dbReference>
<evidence type="ECO:0000256" key="19">
    <source>
        <dbReference type="ARBA" id="ARBA00052209"/>
    </source>
</evidence>
<dbReference type="CDD" id="cd02510">
    <property type="entry name" value="pp-GalNAc-T"/>
    <property type="match status" value="1"/>
</dbReference>
<evidence type="ECO:0000256" key="4">
    <source>
        <dbReference type="ARBA" id="ARBA00005680"/>
    </source>
</evidence>
<accession>A0A8J4XV71</accession>
<dbReference type="FunFam" id="2.80.10.50:FF:000011">
    <property type="entry name" value="Polypeptide N-acetylgalactosaminyltransferase"/>
    <property type="match status" value="1"/>
</dbReference>